<name>A0ABW5PL76_9BACI</name>
<organism evidence="2 3">
    <name type="scientific">Terrilactibacillus laevilacticus</name>
    <dbReference type="NCBI Taxonomy" id="1380157"/>
    <lineage>
        <taxon>Bacteria</taxon>
        <taxon>Bacillati</taxon>
        <taxon>Bacillota</taxon>
        <taxon>Bacilli</taxon>
        <taxon>Bacillales</taxon>
        <taxon>Bacillaceae</taxon>
        <taxon>Terrilactibacillus</taxon>
    </lineage>
</organism>
<feature type="coiled-coil region" evidence="1">
    <location>
        <begin position="46"/>
        <end position="87"/>
    </location>
</feature>
<keyword evidence="3" id="KW-1185">Reference proteome</keyword>
<evidence type="ECO:0000313" key="2">
    <source>
        <dbReference type="EMBL" id="MFD2615998.1"/>
    </source>
</evidence>
<dbReference type="RefSeq" id="WP_141190673.1">
    <property type="nucleotide sequence ID" value="NZ_JBHUMR010000006.1"/>
</dbReference>
<dbReference type="EMBL" id="JBHUMR010000006">
    <property type="protein sequence ID" value="MFD2615998.1"/>
    <property type="molecule type" value="Genomic_DNA"/>
</dbReference>
<keyword evidence="1" id="KW-0175">Coiled coil</keyword>
<proteinExistence type="predicted"/>
<evidence type="ECO:0000313" key="3">
    <source>
        <dbReference type="Proteomes" id="UP001597458"/>
    </source>
</evidence>
<gene>
    <name evidence="2" type="ORF">ACFSTF_01495</name>
</gene>
<accession>A0ABW5PL76</accession>
<protein>
    <submittedName>
        <fullName evidence="2">Uncharacterized protein</fullName>
    </submittedName>
</protein>
<dbReference type="Proteomes" id="UP001597458">
    <property type="component" value="Unassembled WGS sequence"/>
</dbReference>
<sequence>MNPYQFYSEYDPEQTSQYIDYNPYVQPEQESIERQFQLPQSLDRRIRQLERANEQQTREINRLRQENERQNRRLNRLNQRLRVVEARLAIPFQATEDGF</sequence>
<evidence type="ECO:0000256" key="1">
    <source>
        <dbReference type="SAM" id="Coils"/>
    </source>
</evidence>
<comment type="caution">
    <text evidence="2">The sequence shown here is derived from an EMBL/GenBank/DDBJ whole genome shotgun (WGS) entry which is preliminary data.</text>
</comment>
<reference evidence="3" key="1">
    <citation type="journal article" date="2019" name="Int. J. Syst. Evol. Microbiol.">
        <title>The Global Catalogue of Microorganisms (GCM) 10K type strain sequencing project: providing services to taxonomists for standard genome sequencing and annotation.</title>
        <authorList>
            <consortium name="The Broad Institute Genomics Platform"/>
            <consortium name="The Broad Institute Genome Sequencing Center for Infectious Disease"/>
            <person name="Wu L."/>
            <person name="Ma J."/>
        </authorList>
    </citation>
    <scope>NUCLEOTIDE SEQUENCE [LARGE SCALE GENOMIC DNA]</scope>
    <source>
        <strain evidence="3">TISTR 2241</strain>
    </source>
</reference>